<feature type="region of interest" description="Disordered" evidence="1">
    <location>
        <begin position="14"/>
        <end position="94"/>
    </location>
</feature>
<organism evidence="2 3">
    <name type="scientific">Actinopolyspora xinjiangensis</name>
    <dbReference type="NCBI Taxonomy" id="405564"/>
    <lineage>
        <taxon>Bacteria</taxon>
        <taxon>Bacillati</taxon>
        <taxon>Actinomycetota</taxon>
        <taxon>Actinomycetes</taxon>
        <taxon>Actinopolysporales</taxon>
        <taxon>Actinopolysporaceae</taxon>
        <taxon>Actinopolyspora</taxon>
    </lineage>
</organism>
<feature type="compositionally biased region" description="Polar residues" evidence="1">
    <location>
        <begin position="19"/>
        <end position="29"/>
    </location>
</feature>
<dbReference type="EMBL" id="FNJR01000003">
    <property type="protein sequence ID" value="SDP34351.1"/>
    <property type="molecule type" value="Genomic_DNA"/>
</dbReference>
<name>A0A1H0RXQ6_9ACTN</name>
<feature type="compositionally biased region" description="Polar residues" evidence="1">
    <location>
        <begin position="73"/>
        <end position="83"/>
    </location>
</feature>
<keyword evidence="3" id="KW-1185">Reference proteome</keyword>
<protein>
    <submittedName>
        <fullName evidence="2">Uncharacterized protein</fullName>
    </submittedName>
</protein>
<gene>
    <name evidence="2" type="ORF">SAMN04487905_103281</name>
</gene>
<reference evidence="3" key="1">
    <citation type="submission" date="2016-10" db="EMBL/GenBank/DDBJ databases">
        <authorList>
            <person name="Varghese N."/>
            <person name="Submissions S."/>
        </authorList>
    </citation>
    <scope>NUCLEOTIDE SEQUENCE [LARGE SCALE GENOMIC DNA]</scope>
    <source>
        <strain evidence="3">DSM 46732</strain>
    </source>
</reference>
<accession>A0A1H0RXQ6</accession>
<evidence type="ECO:0000256" key="1">
    <source>
        <dbReference type="SAM" id="MobiDB-lite"/>
    </source>
</evidence>
<dbReference type="AlphaFoldDB" id="A0A1H0RXQ6"/>
<evidence type="ECO:0000313" key="3">
    <source>
        <dbReference type="Proteomes" id="UP000199497"/>
    </source>
</evidence>
<feature type="compositionally biased region" description="Basic and acidic residues" evidence="1">
    <location>
        <begin position="34"/>
        <end position="43"/>
    </location>
</feature>
<sequence>MDLSAATVVGASVFFPGTEGNTGASTPASPRSGGAEHRDTRVELDEDLPGKHYRGAGEPPDSLEPSPCGSAVTAASRSGSSLNALRAPDLTNWS</sequence>
<evidence type="ECO:0000313" key="2">
    <source>
        <dbReference type="EMBL" id="SDP34351.1"/>
    </source>
</evidence>
<dbReference type="Proteomes" id="UP000199497">
    <property type="component" value="Unassembled WGS sequence"/>
</dbReference>
<proteinExistence type="predicted"/>